<dbReference type="GeneTree" id="ENSGT00940000159345"/>
<evidence type="ECO:0000256" key="7">
    <source>
        <dbReference type="ARBA" id="ARBA00023157"/>
    </source>
</evidence>
<dbReference type="Ensembl" id="ENSPEMT00000003003.2">
    <property type="protein sequence ID" value="ENSPEMP00000002281.2"/>
    <property type="gene ID" value="ENSPEMG00000002292.2"/>
</dbReference>
<accession>A0A8C8VS28</accession>
<keyword evidence="4" id="KW-0732">Signal</keyword>
<keyword evidence="9" id="KW-0393">Immunoglobulin domain</keyword>
<evidence type="ECO:0000256" key="2">
    <source>
        <dbReference type="ARBA" id="ARBA00022475"/>
    </source>
</evidence>
<evidence type="ECO:0000256" key="8">
    <source>
        <dbReference type="ARBA" id="ARBA00023180"/>
    </source>
</evidence>
<dbReference type="InterPro" id="IPR052331">
    <property type="entry name" value="TIM_domain-containing_protein"/>
</dbReference>
<proteinExistence type="inferred from homology"/>
<dbReference type="GO" id="GO:0001786">
    <property type="term" value="F:phosphatidylserine binding"/>
    <property type="evidence" value="ECO:0007669"/>
    <property type="project" value="TreeGrafter"/>
</dbReference>
<evidence type="ECO:0000313" key="13">
    <source>
        <dbReference type="Proteomes" id="UP000694547"/>
    </source>
</evidence>
<reference evidence="12" key="2">
    <citation type="submission" date="2025-08" db="UniProtKB">
        <authorList>
            <consortium name="Ensembl"/>
        </authorList>
    </citation>
    <scope>IDENTIFICATION</scope>
</reference>
<dbReference type="GO" id="GO:0009986">
    <property type="term" value="C:cell surface"/>
    <property type="evidence" value="ECO:0007669"/>
    <property type="project" value="TreeGrafter"/>
</dbReference>
<keyword evidence="5" id="KW-1133">Transmembrane helix</keyword>
<dbReference type="PANTHER" id="PTHR47009">
    <property type="entry name" value="HEPATITIS A VIRUS CELLULAR RECEPTOR 1 HOMOLOG"/>
    <property type="match status" value="1"/>
</dbReference>
<keyword evidence="8" id="KW-0325">Glycoprotein</keyword>
<feature type="domain" description="Immunoglobulin V-set" evidence="11">
    <location>
        <begin position="32"/>
        <end position="126"/>
    </location>
</feature>
<name>A0A8C8VS28_PERMB</name>
<dbReference type="InterPro" id="IPR036179">
    <property type="entry name" value="Ig-like_dom_sf"/>
</dbReference>
<evidence type="ECO:0000259" key="11">
    <source>
        <dbReference type="Pfam" id="PF07686"/>
    </source>
</evidence>
<dbReference type="InterPro" id="IPR013783">
    <property type="entry name" value="Ig-like_fold"/>
</dbReference>
<dbReference type="Pfam" id="PF07686">
    <property type="entry name" value="V-set"/>
    <property type="match status" value="1"/>
</dbReference>
<protein>
    <recommendedName>
        <fullName evidence="11">Immunoglobulin V-set domain-containing protein</fullName>
    </recommendedName>
</protein>
<keyword evidence="3" id="KW-0812">Transmembrane</keyword>
<evidence type="ECO:0000256" key="4">
    <source>
        <dbReference type="ARBA" id="ARBA00022729"/>
    </source>
</evidence>
<dbReference type="GO" id="GO:0005886">
    <property type="term" value="C:plasma membrane"/>
    <property type="evidence" value="ECO:0007669"/>
    <property type="project" value="UniProtKB-SubCell"/>
</dbReference>
<dbReference type="PANTHER" id="PTHR47009:SF1">
    <property type="entry name" value="HEPATITIS A VIRUS CELLULAR RECEPTOR 1"/>
    <property type="match status" value="1"/>
</dbReference>
<evidence type="ECO:0000256" key="6">
    <source>
        <dbReference type="ARBA" id="ARBA00023136"/>
    </source>
</evidence>
<reference evidence="13" key="1">
    <citation type="submission" date="2018-10" db="EMBL/GenBank/DDBJ databases">
        <title>Improved assembly of the deer mouse Peromyscus maniculatus genome.</title>
        <authorList>
            <person name="Lassance J.-M."/>
            <person name="Hoekstra H.E."/>
        </authorList>
    </citation>
    <scope>NUCLEOTIDE SEQUENCE [LARGE SCALE GENOMIC DNA]</scope>
</reference>
<evidence type="ECO:0000256" key="10">
    <source>
        <dbReference type="ARBA" id="ARBA00038203"/>
    </source>
</evidence>
<evidence type="ECO:0000313" key="12">
    <source>
        <dbReference type="Ensembl" id="ENSPEMP00000002281.2"/>
    </source>
</evidence>
<dbReference type="Gene3D" id="2.60.40.10">
    <property type="entry name" value="Immunoglobulins"/>
    <property type="match status" value="1"/>
</dbReference>
<dbReference type="GO" id="GO:0006911">
    <property type="term" value="P:phagocytosis, engulfment"/>
    <property type="evidence" value="ECO:0007669"/>
    <property type="project" value="TreeGrafter"/>
</dbReference>
<keyword evidence="13" id="KW-1185">Reference proteome</keyword>
<organism evidence="12 13">
    <name type="scientific">Peromyscus maniculatus bairdii</name>
    <name type="common">Prairie deer mouse</name>
    <dbReference type="NCBI Taxonomy" id="230844"/>
    <lineage>
        <taxon>Eukaryota</taxon>
        <taxon>Metazoa</taxon>
        <taxon>Chordata</taxon>
        <taxon>Craniata</taxon>
        <taxon>Vertebrata</taxon>
        <taxon>Euteleostomi</taxon>
        <taxon>Mammalia</taxon>
        <taxon>Eutheria</taxon>
        <taxon>Euarchontoglires</taxon>
        <taxon>Glires</taxon>
        <taxon>Rodentia</taxon>
        <taxon>Myomorpha</taxon>
        <taxon>Muroidea</taxon>
        <taxon>Cricetidae</taxon>
        <taxon>Neotominae</taxon>
        <taxon>Peromyscus</taxon>
    </lineage>
</organism>
<evidence type="ECO:0000256" key="1">
    <source>
        <dbReference type="ARBA" id="ARBA00004251"/>
    </source>
</evidence>
<keyword evidence="2" id="KW-1003">Cell membrane</keyword>
<reference evidence="12" key="3">
    <citation type="submission" date="2025-09" db="UniProtKB">
        <authorList>
            <consortium name="Ensembl"/>
        </authorList>
    </citation>
    <scope>IDENTIFICATION</scope>
</reference>
<dbReference type="FunFam" id="2.60.40.10:FF:000774">
    <property type="entry name" value="Hepatitis A virus cellular receptor 1"/>
    <property type="match status" value="1"/>
</dbReference>
<keyword evidence="6" id="KW-0472">Membrane</keyword>
<dbReference type="GO" id="GO:0001618">
    <property type="term" value="F:virus receptor activity"/>
    <property type="evidence" value="ECO:0007669"/>
    <property type="project" value="TreeGrafter"/>
</dbReference>
<evidence type="ECO:0000256" key="3">
    <source>
        <dbReference type="ARBA" id="ARBA00022692"/>
    </source>
</evidence>
<comment type="similarity">
    <text evidence="10">Belongs to the immunoglobulin superfamily. TIM family.</text>
</comment>
<sequence length="142" mass="15772">MNKILGKCWVLILNLFPLSFFSITGALGSYTVVEGVVGHPVTLPYTYSTNGGVHTACWGLGECMLFYCSKSLIWTNGYYVYYKRSSRYQLKGHISEGNLSLTIENAVQSDSGPYCCIVAIPGSFRFMTYSLEIKPDSFGEET</sequence>
<evidence type="ECO:0000256" key="5">
    <source>
        <dbReference type="ARBA" id="ARBA00022989"/>
    </source>
</evidence>
<dbReference type="InterPro" id="IPR013106">
    <property type="entry name" value="Ig_V-set"/>
</dbReference>
<keyword evidence="7" id="KW-1015">Disulfide bond</keyword>
<evidence type="ECO:0000256" key="9">
    <source>
        <dbReference type="ARBA" id="ARBA00023319"/>
    </source>
</evidence>
<dbReference type="AlphaFoldDB" id="A0A8C8VS28"/>
<dbReference type="Proteomes" id="UP000694547">
    <property type="component" value="Unassembled WGS sequence"/>
</dbReference>
<dbReference type="GO" id="GO:0033005">
    <property type="term" value="P:positive regulation of mast cell activation"/>
    <property type="evidence" value="ECO:0007669"/>
    <property type="project" value="TreeGrafter"/>
</dbReference>
<comment type="subcellular location">
    <subcellularLocation>
        <location evidence="1">Cell membrane</location>
        <topology evidence="1">Single-pass type I membrane protein</topology>
    </subcellularLocation>
</comment>
<dbReference type="SUPFAM" id="SSF48726">
    <property type="entry name" value="Immunoglobulin"/>
    <property type="match status" value="1"/>
</dbReference>